<organism evidence="1 2">
    <name type="scientific">Ceratitis capitata</name>
    <name type="common">Mediterranean fruit fly</name>
    <name type="synonym">Tephritis capitata</name>
    <dbReference type="NCBI Taxonomy" id="7213"/>
    <lineage>
        <taxon>Eukaryota</taxon>
        <taxon>Metazoa</taxon>
        <taxon>Ecdysozoa</taxon>
        <taxon>Arthropoda</taxon>
        <taxon>Hexapoda</taxon>
        <taxon>Insecta</taxon>
        <taxon>Pterygota</taxon>
        <taxon>Neoptera</taxon>
        <taxon>Endopterygota</taxon>
        <taxon>Diptera</taxon>
        <taxon>Brachycera</taxon>
        <taxon>Muscomorpha</taxon>
        <taxon>Tephritoidea</taxon>
        <taxon>Tephritidae</taxon>
        <taxon>Ceratitis</taxon>
        <taxon>Ceratitis</taxon>
    </lineage>
</organism>
<name>A0A811UPX7_CERCA</name>
<accession>A0A811UPX7</accession>
<evidence type="ECO:0000313" key="1">
    <source>
        <dbReference type="EMBL" id="CAD7001149.1"/>
    </source>
</evidence>
<evidence type="ECO:0000313" key="2">
    <source>
        <dbReference type="Proteomes" id="UP000606786"/>
    </source>
</evidence>
<proteinExistence type="predicted"/>
<reference evidence="1" key="1">
    <citation type="submission" date="2020-11" db="EMBL/GenBank/DDBJ databases">
        <authorList>
            <person name="Whitehead M."/>
        </authorList>
    </citation>
    <scope>NUCLEOTIDE SEQUENCE</scope>
    <source>
        <strain evidence="1">EGII</strain>
    </source>
</reference>
<dbReference type="EMBL" id="CAJHJT010000023">
    <property type="protein sequence ID" value="CAD7001149.1"/>
    <property type="molecule type" value="Genomic_DNA"/>
</dbReference>
<comment type="caution">
    <text evidence="1">The sequence shown here is derived from an EMBL/GenBank/DDBJ whole genome shotgun (WGS) entry which is preliminary data.</text>
</comment>
<protein>
    <submittedName>
        <fullName evidence="1">(Mediterranean fruit fly) hypothetical protein</fullName>
    </submittedName>
</protein>
<sequence length="168" mass="18814">MDGSLEKGLMVEHSPSHKLELGSRSRVGIRHSDLCGDQLLLSNLLSVDVLCARIDNDADKVKSAIRFNWHYCGRRDTPKSRIIGGGAALPLVRPERNPSEGWFTPVQPKVARAKRTSFRAIAVTAANDRAIDEKDRFPRFRTGCPIMQKKMGEKTSLRHPPLNLPFML</sequence>
<dbReference type="AlphaFoldDB" id="A0A811UPX7"/>
<keyword evidence="2" id="KW-1185">Reference proteome</keyword>
<gene>
    <name evidence="1" type="ORF">CCAP1982_LOCUS9647</name>
</gene>
<dbReference type="Proteomes" id="UP000606786">
    <property type="component" value="Unassembled WGS sequence"/>
</dbReference>